<accession>A0A395VZW7</accession>
<evidence type="ECO:0000313" key="4">
    <source>
        <dbReference type="EMBL" id="RGS83343.1"/>
    </source>
</evidence>
<dbReference type="InterPro" id="IPR002509">
    <property type="entry name" value="NODB_dom"/>
</dbReference>
<dbReference type="GO" id="GO:0005576">
    <property type="term" value="C:extracellular region"/>
    <property type="evidence" value="ECO:0007669"/>
    <property type="project" value="UniProtKB-SubCell"/>
</dbReference>
<comment type="caution">
    <text evidence="4">The sequence shown here is derived from an EMBL/GenBank/DDBJ whole genome shotgun (WGS) entry which is preliminary data.</text>
</comment>
<evidence type="ECO:0000256" key="1">
    <source>
        <dbReference type="ARBA" id="ARBA00004613"/>
    </source>
</evidence>
<evidence type="ECO:0000259" key="3">
    <source>
        <dbReference type="PROSITE" id="PS51677"/>
    </source>
</evidence>
<feature type="domain" description="NodB homology" evidence="3">
    <location>
        <begin position="89"/>
        <end position="248"/>
    </location>
</feature>
<comment type="subcellular location">
    <subcellularLocation>
        <location evidence="1">Secreted</location>
    </subcellularLocation>
</comment>
<organism evidence="4 5">
    <name type="scientific">Bacteroides ovatus</name>
    <dbReference type="NCBI Taxonomy" id="28116"/>
    <lineage>
        <taxon>Bacteria</taxon>
        <taxon>Pseudomonadati</taxon>
        <taxon>Bacteroidota</taxon>
        <taxon>Bacteroidia</taxon>
        <taxon>Bacteroidales</taxon>
        <taxon>Bacteroidaceae</taxon>
        <taxon>Bacteroides</taxon>
    </lineage>
</organism>
<dbReference type="PANTHER" id="PTHR34216:SF3">
    <property type="entry name" value="POLY-BETA-1,6-N-ACETYL-D-GLUCOSAMINE N-DEACETYLASE"/>
    <property type="match status" value="1"/>
</dbReference>
<dbReference type="SUPFAM" id="SSF88713">
    <property type="entry name" value="Glycoside hydrolase/deacetylase"/>
    <property type="match status" value="1"/>
</dbReference>
<evidence type="ECO:0000313" key="5">
    <source>
        <dbReference type="Proteomes" id="UP000266492"/>
    </source>
</evidence>
<dbReference type="EMBL" id="QRVZ01000009">
    <property type="protein sequence ID" value="RGS83343.1"/>
    <property type="molecule type" value="Genomic_DNA"/>
</dbReference>
<dbReference type="Proteomes" id="UP000266492">
    <property type="component" value="Unassembled WGS sequence"/>
</dbReference>
<dbReference type="InterPro" id="IPR011330">
    <property type="entry name" value="Glyco_hydro/deAcase_b/a-brl"/>
</dbReference>
<sequence length="248" mass="28134">MMPLSFYLDLLKDKSVRRKYNQHSIASGKGSAILMFHHVAETCSDEVSASCYSSIVDFRNLLTELSKSKYFVSLPDLCKDLQDGIVPRDKIVITFDDVPANVYYNAVPILQELNIPYTLYISTSLMGMDGYLSKEQIVELSKDSLCTVGSHTVSHCKLKYKGVNLQEEFSASKNTLELLIKKPVEHFAYPYGTPFAISERVIQYMKSSGLYQSAVSTIPAYINEYSVENRFSLPRIHSQLFTNEYLNK</sequence>
<proteinExistence type="predicted"/>
<dbReference type="CDD" id="cd10918">
    <property type="entry name" value="CE4_NodB_like_5s_6s"/>
    <property type="match status" value="1"/>
</dbReference>
<reference evidence="4 5" key="1">
    <citation type="submission" date="2018-08" db="EMBL/GenBank/DDBJ databases">
        <title>A genome reference for cultivated species of the human gut microbiota.</title>
        <authorList>
            <person name="Zou Y."/>
            <person name="Xue W."/>
            <person name="Luo G."/>
        </authorList>
    </citation>
    <scope>NUCLEOTIDE SEQUENCE [LARGE SCALE GENOMIC DNA]</scope>
    <source>
        <strain evidence="4 5">AF20-9LB</strain>
    </source>
</reference>
<dbReference type="Pfam" id="PF01522">
    <property type="entry name" value="Polysacc_deac_1"/>
    <property type="match status" value="1"/>
</dbReference>
<dbReference type="InterPro" id="IPR051398">
    <property type="entry name" value="Polysacch_Deacetylase"/>
</dbReference>
<dbReference type="GO" id="GO:0005975">
    <property type="term" value="P:carbohydrate metabolic process"/>
    <property type="evidence" value="ECO:0007669"/>
    <property type="project" value="InterPro"/>
</dbReference>
<keyword evidence="2" id="KW-0732">Signal</keyword>
<name>A0A395VZW7_BACOV</name>
<protein>
    <submittedName>
        <fullName evidence="4">Polysaccharide deacetylase family protein</fullName>
    </submittedName>
</protein>
<dbReference type="PANTHER" id="PTHR34216">
    <property type="match status" value="1"/>
</dbReference>
<evidence type="ECO:0000256" key="2">
    <source>
        <dbReference type="ARBA" id="ARBA00022729"/>
    </source>
</evidence>
<gene>
    <name evidence="4" type="ORF">DWX70_13255</name>
</gene>
<dbReference type="PROSITE" id="PS51677">
    <property type="entry name" value="NODB"/>
    <property type="match status" value="1"/>
</dbReference>
<dbReference type="RefSeq" id="WP_118418800.1">
    <property type="nucleotide sequence ID" value="NZ_JAQDLI010000009.1"/>
</dbReference>
<dbReference type="AlphaFoldDB" id="A0A395VZW7"/>
<dbReference type="Gene3D" id="3.20.20.370">
    <property type="entry name" value="Glycoside hydrolase/deacetylase"/>
    <property type="match status" value="1"/>
</dbReference>
<dbReference type="GO" id="GO:0016810">
    <property type="term" value="F:hydrolase activity, acting on carbon-nitrogen (but not peptide) bonds"/>
    <property type="evidence" value="ECO:0007669"/>
    <property type="project" value="InterPro"/>
</dbReference>